<dbReference type="STRING" id="1802333.A3G03_00945"/>
<dbReference type="Proteomes" id="UP000176355">
    <property type="component" value="Unassembled WGS sequence"/>
</dbReference>
<dbReference type="EMBL" id="MHSL01000033">
    <property type="protein sequence ID" value="OHA43072.1"/>
    <property type="molecule type" value="Genomic_DNA"/>
</dbReference>
<proteinExistence type="predicted"/>
<evidence type="ECO:0000313" key="2">
    <source>
        <dbReference type="Proteomes" id="UP000176355"/>
    </source>
</evidence>
<reference evidence="1 2" key="1">
    <citation type="journal article" date="2016" name="Nat. Commun.">
        <title>Thousands of microbial genomes shed light on interconnected biogeochemical processes in an aquifer system.</title>
        <authorList>
            <person name="Anantharaman K."/>
            <person name="Brown C.T."/>
            <person name="Hug L.A."/>
            <person name="Sharon I."/>
            <person name="Castelle C.J."/>
            <person name="Probst A.J."/>
            <person name="Thomas B.C."/>
            <person name="Singh A."/>
            <person name="Wilkins M.J."/>
            <person name="Karaoz U."/>
            <person name="Brodie E.L."/>
            <person name="Williams K.H."/>
            <person name="Hubbard S.S."/>
            <person name="Banfield J.F."/>
        </authorList>
    </citation>
    <scope>NUCLEOTIDE SEQUENCE [LARGE SCALE GENOMIC DNA]</scope>
</reference>
<accession>A0A1G2P620</accession>
<dbReference type="AlphaFoldDB" id="A0A1G2P620"/>
<gene>
    <name evidence="1" type="ORF">A3G03_00945</name>
</gene>
<comment type="caution">
    <text evidence="1">The sequence shown here is derived from an EMBL/GenBank/DDBJ whole genome shotgun (WGS) entry which is preliminary data.</text>
</comment>
<protein>
    <submittedName>
        <fullName evidence="1">Uncharacterized protein</fullName>
    </submittedName>
</protein>
<name>A0A1G2P620_9BACT</name>
<organism evidence="1 2">
    <name type="scientific">Candidatus Taylorbacteria bacterium RIFCSPLOWO2_12_FULL_44_15c</name>
    <dbReference type="NCBI Taxonomy" id="1802333"/>
    <lineage>
        <taxon>Bacteria</taxon>
        <taxon>Candidatus Tayloriibacteriota</taxon>
    </lineage>
</organism>
<sequence length="67" mass="7736">MSKVINNSKINITQELTLLRSAVIGLIGKDPEGEYRPEFVKKVLKSMQKKPTMVFDKATFRKLIEKR</sequence>
<evidence type="ECO:0000313" key="1">
    <source>
        <dbReference type="EMBL" id="OHA43072.1"/>
    </source>
</evidence>